<protein>
    <submittedName>
        <fullName evidence="1">Uncharacterized protein</fullName>
    </submittedName>
</protein>
<gene>
    <name evidence="1" type="ORF">CAMSH0001_0129</name>
</gene>
<dbReference type="Proteomes" id="UP000003107">
    <property type="component" value="Unassembled WGS sequence"/>
</dbReference>
<reference evidence="1 2" key="1">
    <citation type="submission" date="2009-07" db="EMBL/GenBank/DDBJ databases">
        <authorList>
            <person name="Madupu R."/>
            <person name="Sebastian Y."/>
            <person name="Durkin A.S."/>
            <person name="Torralba M."/>
            <person name="Methe B."/>
            <person name="Sutton G.G."/>
            <person name="Strausberg R.L."/>
            <person name="Nelson K.E."/>
        </authorList>
    </citation>
    <scope>NUCLEOTIDE SEQUENCE [LARGE SCALE GENOMIC DNA]</scope>
    <source>
        <strain evidence="1 2">RM3277</strain>
    </source>
</reference>
<evidence type="ECO:0000313" key="1">
    <source>
        <dbReference type="EMBL" id="EET78613.1"/>
    </source>
</evidence>
<keyword evidence="2" id="KW-1185">Reference proteome</keyword>
<sequence>MLLFCGAFYSAFYYGSDFFAEDVLDDGIYKEVDMSEAGSATDINFTVKKAGIYEISFIYAQDPQKQKEEEKLSEEVFPGYGSEEFTKWFCEKSTAAKLAGYYGYTTQGVPEPMGTSEEEKSACTGEKILLKVALKSMQNREISYAKGGEANKFKHPNRNL</sequence>
<name>C6RJ32_9BACT</name>
<dbReference type="STRING" id="553219.CAMSH0001_0129"/>
<organism evidence="1 2">
    <name type="scientific">Campylobacter showae RM3277</name>
    <dbReference type="NCBI Taxonomy" id="553219"/>
    <lineage>
        <taxon>Bacteria</taxon>
        <taxon>Pseudomonadati</taxon>
        <taxon>Campylobacterota</taxon>
        <taxon>Epsilonproteobacteria</taxon>
        <taxon>Campylobacterales</taxon>
        <taxon>Campylobacteraceae</taxon>
        <taxon>Campylobacter</taxon>
    </lineage>
</organism>
<proteinExistence type="predicted"/>
<evidence type="ECO:0000313" key="2">
    <source>
        <dbReference type="Proteomes" id="UP000003107"/>
    </source>
</evidence>
<comment type="caution">
    <text evidence="1">The sequence shown here is derived from an EMBL/GenBank/DDBJ whole genome shotgun (WGS) entry which is preliminary data.</text>
</comment>
<dbReference type="AlphaFoldDB" id="C6RJ32"/>
<dbReference type="EMBL" id="ACVQ01000033">
    <property type="protein sequence ID" value="EET78613.1"/>
    <property type="molecule type" value="Genomic_DNA"/>
</dbReference>
<accession>C6RJ32</accession>